<dbReference type="SUPFAM" id="SSF55729">
    <property type="entry name" value="Acyl-CoA N-acyltransferases (Nat)"/>
    <property type="match status" value="1"/>
</dbReference>
<dbReference type="InterPro" id="IPR016181">
    <property type="entry name" value="Acyl_CoA_acyltransferase"/>
</dbReference>
<keyword evidence="2" id="KW-1185">Reference proteome</keyword>
<reference evidence="1 2" key="1">
    <citation type="journal article" date="2012" name="J. Bacteriol.">
        <title>Genome Sequence of the Fish Pathogen Flavobacterium columnare ATCC 49512.</title>
        <authorList>
            <person name="Tekedar H.C."/>
            <person name="Karsi A."/>
            <person name="Gillaspy A.F."/>
            <person name="Dyer D.W."/>
            <person name="Benton N.R."/>
            <person name="Zaitshik J."/>
            <person name="Vamenta S."/>
            <person name="Banes M.M."/>
            <person name="Gulsoy N."/>
            <person name="Aboko-Cole M."/>
            <person name="Waldbieser G.C."/>
            <person name="Lawrence M.L."/>
        </authorList>
    </citation>
    <scope>NUCLEOTIDE SEQUENCE [LARGE SCALE GENOMIC DNA]</scope>
    <source>
        <strain evidence="2">ATCC 49512 / CIP 103533 / TG 44/87</strain>
    </source>
</reference>
<protein>
    <recommendedName>
        <fullName evidence="3">FemAB family protein</fullName>
    </recommendedName>
</protein>
<proteinExistence type="predicted"/>
<dbReference type="GeneID" id="60759671"/>
<evidence type="ECO:0000313" key="1">
    <source>
        <dbReference type="EMBL" id="AEW85311.1"/>
    </source>
</evidence>
<name>G8X486_FLACA</name>
<dbReference type="EMBL" id="CP003222">
    <property type="protein sequence ID" value="AEW85311.1"/>
    <property type="molecule type" value="Genomic_DNA"/>
</dbReference>
<sequence>MFTAVQYSSSYYMIWNQFVETSKCVPFLFHRDYMEYHKARFEDFSLMLFEDQLLVAILPGNRVGDTLYSHQGLTYGGFYFSSKFTVEKIEIIIQKSFVFLQKRGIKQLVLKQIPSIYLKGNQGIDYILFNRYKSFLFKREMSLIIDYKEELLISKSKLKHFNKIDKLGLKIQEESNLTSFWTEVLEPRLLERYQTKPVHSLLEIQKLKNQFPSNIRQYSVYFENKIIAGVTLFISKKGIKSQYGATTILGEKYRALDFLFIKLIQKFKDSFHFFDMGTVSNDSFLGYNVGLLQQKVELGCSIYNLDTYTIEIENK</sequence>
<dbReference type="Proteomes" id="UP000005638">
    <property type="component" value="Chromosome"/>
</dbReference>
<dbReference type="STRING" id="1041826.FCOL_02320"/>
<dbReference type="KEGG" id="fco:FCOL_02320"/>
<accession>G8X486</accession>
<dbReference type="HOGENOM" id="CLU_073603_0_0_10"/>
<gene>
    <name evidence="1" type="ordered locus">FCOL_02320</name>
</gene>
<dbReference type="RefSeq" id="WP_014164594.1">
    <property type="nucleotide sequence ID" value="NC_016510.2"/>
</dbReference>
<organism evidence="1 2">
    <name type="scientific">Flavobacterium columnare (strain ATCC 49512 / CIP 103533 / TG 44/87)</name>
    <dbReference type="NCBI Taxonomy" id="1041826"/>
    <lineage>
        <taxon>Bacteria</taxon>
        <taxon>Pseudomonadati</taxon>
        <taxon>Bacteroidota</taxon>
        <taxon>Flavobacteriia</taxon>
        <taxon>Flavobacteriales</taxon>
        <taxon>Flavobacteriaceae</taxon>
        <taxon>Flavobacterium</taxon>
    </lineage>
</organism>
<dbReference type="eggNOG" id="COG3146">
    <property type="taxonomic scope" value="Bacteria"/>
</dbReference>
<evidence type="ECO:0000313" key="2">
    <source>
        <dbReference type="Proteomes" id="UP000005638"/>
    </source>
</evidence>
<dbReference type="Gene3D" id="3.40.630.30">
    <property type="match status" value="1"/>
</dbReference>
<dbReference type="AlphaFoldDB" id="G8X486"/>
<evidence type="ECO:0008006" key="3">
    <source>
        <dbReference type="Google" id="ProtNLM"/>
    </source>
</evidence>